<feature type="compositionally biased region" description="Basic and acidic residues" evidence="1">
    <location>
        <begin position="293"/>
        <end position="302"/>
    </location>
</feature>
<protein>
    <submittedName>
        <fullName evidence="2">Uncharacterized protein</fullName>
    </submittedName>
</protein>
<reference evidence="2" key="2">
    <citation type="journal article" date="2021" name="PeerJ">
        <title>Extensive microbial diversity within the chicken gut microbiome revealed by metagenomics and culture.</title>
        <authorList>
            <person name="Gilroy R."/>
            <person name="Ravi A."/>
            <person name="Getino M."/>
            <person name="Pursley I."/>
            <person name="Horton D.L."/>
            <person name="Alikhan N.F."/>
            <person name="Baker D."/>
            <person name="Gharbi K."/>
            <person name="Hall N."/>
            <person name="Watson M."/>
            <person name="Adriaenssens E.M."/>
            <person name="Foster-Nyarko E."/>
            <person name="Jarju S."/>
            <person name="Secka A."/>
            <person name="Antonio M."/>
            <person name="Oren A."/>
            <person name="Chaudhuri R.R."/>
            <person name="La Ragione R."/>
            <person name="Hildebrand F."/>
            <person name="Pallen M.J."/>
        </authorList>
    </citation>
    <scope>NUCLEOTIDE SEQUENCE</scope>
    <source>
        <strain evidence="2">CHK152-2994</strain>
    </source>
</reference>
<dbReference type="AlphaFoldDB" id="A0A9D1FXK3"/>
<accession>A0A9D1FXK3</accession>
<gene>
    <name evidence="2" type="ORF">IAD41_09350</name>
</gene>
<organism evidence="2 3">
    <name type="scientific">Candidatus Scatenecus faecavium</name>
    <dbReference type="NCBI Taxonomy" id="2840915"/>
    <lineage>
        <taxon>Bacteria</taxon>
        <taxon>Candidatus Scatenecus</taxon>
    </lineage>
</organism>
<dbReference type="Proteomes" id="UP000824139">
    <property type="component" value="Unassembled WGS sequence"/>
</dbReference>
<feature type="compositionally biased region" description="Polar residues" evidence="1">
    <location>
        <begin position="85"/>
        <end position="104"/>
    </location>
</feature>
<reference evidence="2" key="1">
    <citation type="submission" date="2020-10" db="EMBL/GenBank/DDBJ databases">
        <authorList>
            <person name="Gilroy R."/>
        </authorList>
    </citation>
    <scope>NUCLEOTIDE SEQUENCE</scope>
    <source>
        <strain evidence="2">CHK152-2994</strain>
    </source>
</reference>
<comment type="caution">
    <text evidence="2">The sequence shown here is derived from an EMBL/GenBank/DDBJ whole genome shotgun (WGS) entry which is preliminary data.</text>
</comment>
<feature type="region of interest" description="Disordered" evidence="1">
    <location>
        <begin position="80"/>
        <end position="151"/>
    </location>
</feature>
<evidence type="ECO:0000256" key="1">
    <source>
        <dbReference type="SAM" id="MobiDB-lite"/>
    </source>
</evidence>
<evidence type="ECO:0000313" key="2">
    <source>
        <dbReference type="EMBL" id="HIS83793.1"/>
    </source>
</evidence>
<sequence length="592" mass="65552">MGIGDNFNVNKTGSDSLYVKKKKEDLKLQKADTTALLKAEWQRLNNVDNSEQKTPTEFTFGRFSTDDMTAEDIERLSQEWLATPSPASNAETAVVTTAESQEPVTETVDAEEPQTSTEEQPPEETPETEQNTPPAPGSPDRYKGENKPASTANWADLNGKYFEVIDEPDANGKLPTRPIHGDIKVEVEAKNGENPKKFTITDKDNGVTYTFELDESVEDKVMYKCTSGKGVYSKGNSYELRTINGVPMLVQMSDMEGHGTSIGKSGAQKPTAPPKDSTPVVDTTPAEDTPPVEGEKLTPEQREAKIQEDAEALEVDLTPKKEIDKDLKAKAEAISKAMEEAPAVAADIKKELEATWTSNSKARELLSKITPENAAHVIAKYPEIADKIDDVMGMNTADIYKSLYTPLKARLKELGLADPFGDGKTLSEKANLDGMKEWIKKASLAILEKEQEISKQALNNYKEVKEKQEYLEAAKPIIEAANHTLAEAANADPKLEVKKDSDGDEFVQLPNGRSIAIERNEQGEITGVWIDKDSDGKKYDILYTESAFNIDTNPENDEWEAMFSNDNRYDFNKILELAKRIFGEKPAPQTEE</sequence>
<dbReference type="EMBL" id="DVJO01000204">
    <property type="protein sequence ID" value="HIS83793.1"/>
    <property type="molecule type" value="Genomic_DNA"/>
</dbReference>
<name>A0A9D1FXK3_9BACT</name>
<feature type="region of interest" description="Disordered" evidence="1">
    <location>
        <begin position="256"/>
        <end position="302"/>
    </location>
</feature>
<evidence type="ECO:0000313" key="3">
    <source>
        <dbReference type="Proteomes" id="UP000824139"/>
    </source>
</evidence>
<proteinExistence type="predicted"/>